<comment type="caution">
    <text evidence="2">The sequence shown here is derived from an EMBL/GenBank/DDBJ whole genome shotgun (WGS) entry which is preliminary data.</text>
</comment>
<feature type="domain" description="NERD" evidence="1">
    <location>
        <begin position="41"/>
        <end position="162"/>
    </location>
</feature>
<dbReference type="Proteomes" id="UP000278746">
    <property type="component" value="Unassembled WGS sequence"/>
</dbReference>
<gene>
    <name evidence="2" type="ORF">EBO34_13970</name>
</gene>
<evidence type="ECO:0000313" key="2">
    <source>
        <dbReference type="EMBL" id="RNA67811.1"/>
    </source>
</evidence>
<keyword evidence="3" id="KW-1185">Reference proteome</keyword>
<protein>
    <submittedName>
        <fullName evidence="2">NERD domain-containing protein</fullName>
    </submittedName>
</protein>
<dbReference type="RefSeq" id="WP_122899588.1">
    <property type="nucleotide sequence ID" value="NZ_RHIB01000002.1"/>
</dbReference>
<reference evidence="2 3" key="1">
    <citation type="submission" date="2018-10" db="EMBL/GenBank/DDBJ databases">
        <title>Bacillus Keqinensis sp. nov., a moderately halophilic bacterium isolated from a saline-alkaline lake.</title>
        <authorList>
            <person name="Wang H."/>
        </authorList>
    </citation>
    <scope>NUCLEOTIDE SEQUENCE [LARGE SCALE GENOMIC DNA]</scope>
    <source>
        <strain evidence="2 3">KQ-3</strain>
    </source>
</reference>
<sequence>MFIKPIQKPAKLLQYEALSRRLADSHPKKEEIVARYHSERSGFKGEESMGYYLNSHELEQWKIFHNIKLHDGSSTFQIDFLLVSPTLISILEIKNISGKLRFEPDLQQVIWTNKQGIVKILPDFVIQVNTQKRKLAHWLRKNKYPNISIAPLVIITNPRCLLEVPDHCKKHSSLSAIIRNSLFPSKFSNLIESHNDLLLKKLQLNKLTKHILREDVSSGEDVLSKYAFSLTDLHTGFYCRKCENFSNEKRRQSWRCIICGQTITTQEPLLQALRDYKYLFNHTISNQQFRWFTNSSSRADAYYLLKSLNLPTTGAKKSTTYDLTDL</sequence>
<proteinExistence type="predicted"/>
<dbReference type="OrthoDB" id="569879at2"/>
<dbReference type="AlphaFoldDB" id="A0A3M7TQV9"/>
<dbReference type="Pfam" id="PF08378">
    <property type="entry name" value="NERD"/>
    <property type="match status" value="1"/>
</dbReference>
<organism evidence="2 3">
    <name type="scientific">Alteribacter keqinensis</name>
    <dbReference type="NCBI Taxonomy" id="2483800"/>
    <lineage>
        <taxon>Bacteria</taxon>
        <taxon>Bacillati</taxon>
        <taxon>Bacillota</taxon>
        <taxon>Bacilli</taxon>
        <taxon>Bacillales</taxon>
        <taxon>Bacillaceae</taxon>
        <taxon>Alteribacter</taxon>
    </lineage>
</organism>
<name>A0A3M7TQV9_9BACI</name>
<dbReference type="EMBL" id="RHIB01000002">
    <property type="protein sequence ID" value="RNA67811.1"/>
    <property type="molecule type" value="Genomic_DNA"/>
</dbReference>
<evidence type="ECO:0000313" key="3">
    <source>
        <dbReference type="Proteomes" id="UP000278746"/>
    </source>
</evidence>
<evidence type="ECO:0000259" key="1">
    <source>
        <dbReference type="PROSITE" id="PS50965"/>
    </source>
</evidence>
<dbReference type="PROSITE" id="PS50965">
    <property type="entry name" value="NERD"/>
    <property type="match status" value="1"/>
</dbReference>
<dbReference type="InterPro" id="IPR011528">
    <property type="entry name" value="NERD"/>
</dbReference>
<accession>A0A3M7TQV9</accession>